<evidence type="ECO:0000313" key="2">
    <source>
        <dbReference type="Proteomes" id="UP001185927"/>
    </source>
</evidence>
<dbReference type="EMBL" id="JAWLKB010000001">
    <property type="protein sequence ID" value="MDV6265073.1"/>
    <property type="molecule type" value="Genomic_DNA"/>
</dbReference>
<reference evidence="1 2" key="1">
    <citation type="submission" date="2023-10" db="EMBL/GenBank/DDBJ databases">
        <title>Development of a sustainable strategy for remediation of hydrocarbon-contaminated territories based on the waste exchange concept.</title>
        <authorList>
            <person name="Krivoruchko A."/>
        </authorList>
    </citation>
    <scope>NUCLEOTIDE SEQUENCE [LARGE SCALE GENOMIC DNA]</scope>
    <source>
        <strain evidence="1 2">IEGM 1203</strain>
    </source>
</reference>
<dbReference type="RefSeq" id="WP_317540339.1">
    <property type="nucleotide sequence ID" value="NZ_JAWLKB010000001.1"/>
</dbReference>
<protein>
    <submittedName>
        <fullName evidence="1">Uncharacterized protein</fullName>
    </submittedName>
</protein>
<sequence length="108" mass="12413">MYHFYVGQVPVGYFDFKIVDERKLPRRVAGAYQAATVLIRRPDGTVYSGGDAYPWANPFDHVKYKFGAVSPFTMPGEYMFQIKLVRRYEPVGVDYTDPIAVDVFEAFE</sequence>
<gene>
    <name evidence="1" type="ORF">R3Q16_00540</name>
</gene>
<organism evidence="1 2">
    <name type="scientific">Rhodococcus globerulus</name>
    <dbReference type="NCBI Taxonomy" id="33008"/>
    <lineage>
        <taxon>Bacteria</taxon>
        <taxon>Bacillati</taxon>
        <taxon>Actinomycetota</taxon>
        <taxon>Actinomycetes</taxon>
        <taxon>Mycobacteriales</taxon>
        <taxon>Nocardiaceae</taxon>
        <taxon>Rhodococcus</taxon>
    </lineage>
</organism>
<accession>A0ABU4BLX0</accession>
<evidence type="ECO:0000313" key="1">
    <source>
        <dbReference type="EMBL" id="MDV6265073.1"/>
    </source>
</evidence>
<keyword evidence="2" id="KW-1185">Reference proteome</keyword>
<name>A0ABU4BLX0_RHOGO</name>
<comment type="caution">
    <text evidence="1">The sequence shown here is derived from an EMBL/GenBank/DDBJ whole genome shotgun (WGS) entry which is preliminary data.</text>
</comment>
<dbReference type="Proteomes" id="UP001185927">
    <property type="component" value="Unassembled WGS sequence"/>
</dbReference>
<proteinExistence type="predicted"/>